<dbReference type="GO" id="GO:0000287">
    <property type="term" value="F:magnesium ion binding"/>
    <property type="evidence" value="ECO:0007669"/>
    <property type="project" value="TreeGrafter"/>
</dbReference>
<comment type="similarity">
    <text evidence="2">Belongs to the CorA metal ion transporter (MIT) (TC 1.A.35) family.</text>
</comment>
<dbReference type="EMBL" id="CBLX010000023">
    <property type="protein sequence ID" value="CDG40771.1"/>
    <property type="molecule type" value="Genomic_DNA"/>
</dbReference>
<evidence type="ECO:0000256" key="4">
    <source>
        <dbReference type="ARBA" id="ARBA00022475"/>
    </source>
</evidence>
<evidence type="ECO:0000256" key="6">
    <source>
        <dbReference type="ARBA" id="ARBA00022692"/>
    </source>
</evidence>
<dbReference type="RefSeq" id="WP_023978879.1">
    <property type="nucleotide sequence ID" value="NZ_CBLX010000023.1"/>
</dbReference>
<comment type="caution">
    <text evidence="15">The sequence shown here is derived from an EMBL/GenBank/DDBJ whole genome shotgun (WGS) entry which is preliminary data.</text>
</comment>
<dbReference type="PANTHER" id="PTHR46494">
    <property type="entry name" value="CORA FAMILY METAL ION TRANSPORTER (EUROFUNG)"/>
    <property type="match status" value="1"/>
</dbReference>
<keyword evidence="11 14" id="KW-0472">Membrane</keyword>
<dbReference type="GO" id="GO:0015087">
    <property type="term" value="F:cobalt ion transmembrane transporter activity"/>
    <property type="evidence" value="ECO:0007669"/>
    <property type="project" value="TreeGrafter"/>
</dbReference>
<keyword evidence="6 14" id="KW-0812">Transmembrane</keyword>
<keyword evidence="9 14" id="KW-1133">Transmembrane helix</keyword>
<keyword evidence="10" id="KW-0406">Ion transport</keyword>
<evidence type="ECO:0000256" key="9">
    <source>
        <dbReference type="ARBA" id="ARBA00022989"/>
    </source>
</evidence>
<evidence type="ECO:0000256" key="11">
    <source>
        <dbReference type="ARBA" id="ARBA00023136"/>
    </source>
</evidence>
<dbReference type="Pfam" id="PF01544">
    <property type="entry name" value="CorA"/>
    <property type="match status" value="1"/>
</dbReference>
<keyword evidence="3" id="KW-0813">Transport</keyword>
<evidence type="ECO:0000313" key="16">
    <source>
        <dbReference type="Proteomes" id="UP000027583"/>
    </source>
</evidence>
<evidence type="ECO:0000256" key="14">
    <source>
        <dbReference type="SAM" id="Phobius"/>
    </source>
</evidence>
<evidence type="ECO:0000256" key="13">
    <source>
        <dbReference type="ARBA" id="ARBA00045497"/>
    </source>
</evidence>
<feature type="transmembrane region" description="Helical" evidence="14">
    <location>
        <begin position="265"/>
        <end position="285"/>
    </location>
</feature>
<dbReference type="PANTHER" id="PTHR46494:SF3">
    <property type="entry name" value="ZINC TRANSPORT PROTEIN ZNTB"/>
    <property type="match status" value="1"/>
</dbReference>
<dbReference type="InterPro" id="IPR002523">
    <property type="entry name" value="MgTranspt_CorA/ZnTranspt_ZntB"/>
</dbReference>
<evidence type="ECO:0000256" key="3">
    <source>
        <dbReference type="ARBA" id="ARBA00022448"/>
    </source>
</evidence>
<dbReference type="Gene3D" id="3.30.460.20">
    <property type="entry name" value="CorA soluble domain-like"/>
    <property type="match status" value="1"/>
</dbReference>
<reference evidence="15 16" key="1">
    <citation type="journal article" date="2014" name="Genome Biol. Evol.">
        <title>Acetic acid bacteria genomes reveal functional traits for adaptation to life in insect guts.</title>
        <authorList>
            <person name="Chouaia B."/>
            <person name="Gaiarsa S."/>
            <person name="Crotti E."/>
            <person name="Comandatore F."/>
            <person name="Degli Esposti M."/>
            <person name="Ricci I."/>
            <person name="Alma A."/>
            <person name="Favia G."/>
            <person name="Bandi C."/>
            <person name="Daffonchio D."/>
        </authorList>
    </citation>
    <scope>NUCLEOTIDE SEQUENCE [LARGE SCALE GENOMIC DNA]</scope>
    <source>
        <strain evidence="15 16">SF2.1</strain>
    </source>
</reference>
<keyword evidence="7" id="KW-0862">Zinc</keyword>
<evidence type="ECO:0000256" key="7">
    <source>
        <dbReference type="ARBA" id="ARBA00022833"/>
    </source>
</evidence>
<organism evidence="15 16">
    <name type="scientific">Asaia bogorensis</name>
    <dbReference type="NCBI Taxonomy" id="91915"/>
    <lineage>
        <taxon>Bacteria</taxon>
        <taxon>Pseudomonadati</taxon>
        <taxon>Pseudomonadota</taxon>
        <taxon>Alphaproteobacteria</taxon>
        <taxon>Acetobacterales</taxon>
        <taxon>Acetobacteraceae</taxon>
        <taxon>Asaia</taxon>
    </lineage>
</organism>
<evidence type="ECO:0000256" key="2">
    <source>
        <dbReference type="ARBA" id="ARBA00009765"/>
    </source>
</evidence>
<dbReference type="SUPFAM" id="SSF144083">
    <property type="entry name" value="Magnesium transport protein CorA, transmembrane region"/>
    <property type="match status" value="1"/>
</dbReference>
<dbReference type="Proteomes" id="UP000027583">
    <property type="component" value="Unassembled WGS sequence"/>
</dbReference>
<dbReference type="GO" id="GO:0050897">
    <property type="term" value="F:cobalt ion binding"/>
    <property type="evidence" value="ECO:0007669"/>
    <property type="project" value="TreeGrafter"/>
</dbReference>
<evidence type="ECO:0000256" key="8">
    <source>
        <dbReference type="ARBA" id="ARBA00022842"/>
    </source>
</evidence>
<dbReference type="InterPro" id="IPR045861">
    <property type="entry name" value="CorA_cytoplasmic_dom"/>
</dbReference>
<gene>
    <name evidence="15" type="ORF">ASAP_2726</name>
</gene>
<evidence type="ECO:0000256" key="5">
    <source>
        <dbReference type="ARBA" id="ARBA00022519"/>
    </source>
</evidence>
<keyword evidence="8" id="KW-0460">Magnesium</keyword>
<dbReference type="Gene3D" id="1.20.58.340">
    <property type="entry name" value="Magnesium transport protein CorA, transmembrane region"/>
    <property type="match status" value="1"/>
</dbReference>
<accession>A0A060QLI2</accession>
<evidence type="ECO:0000313" key="15">
    <source>
        <dbReference type="EMBL" id="CDG40771.1"/>
    </source>
</evidence>
<feature type="transmembrane region" description="Helical" evidence="14">
    <location>
        <begin position="297"/>
        <end position="318"/>
    </location>
</feature>
<dbReference type="SUPFAM" id="SSF143865">
    <property type="entry name" value="CorA soluble domain-like"/>
    <property type="match status" value="1"/>
</dbReference>
<comment type="catalytic activity">
    <reaction evidence="12">
        <text>Mg(2+)(in) = Mg(2+)(out)</text>
        <dbReference type="Rhea" id="RHEA:29827"/>
        <dbReference type="ChEBI" id="CHEBI:18420"/>
    </reaction>
</comment>
<comment type="subcellular location">
    <subcellularLocation>
        <location evidence="1">Cell membrane</location>
        <topology evidence="1">Multi-pass membrane protein</topology>
    </subcellularLocation>
</comment>
<keyword evidence="4" id="KW-1003">Cell membrane</keyword>
<dbReference type="CDD" id="cd12837">
    <property type="entry name" value="EcCorA-like_u1"/>
    <property type="match status" value="1"/>
</dbReference>
<keyword evidence="5" id="KW-0997">Cell inner membrane</keyword>
<evidence type="ECO:0000256" key="10">
    <source>
        <dbReference type="ARBA" id="ARBA00023065"/>
    </source>
</evidence>
<evidence type="ECO:0000256" key="12">
    <source>
        <dbReference type="ARBA" id="ARBA00034269"/>
    </source>
</evidence>
<protein>
    <submittedName>
        <fullName evidence="15">Magnesium and cobalt transport protein CorA</fullName>
    </submittedName>
</protein>
<sequence length="328" mass="37085">MFLAHPVGQPVHEILAADDAKGVSWLDLVEPNEDEIRLAEAVTGLTLPRRAALEEIESSSRHYRRGDVIYLSMPLVRVIDGRLTAWPVGMIVSPDRLITLRYSSYTAFETMSRDLASNDADFALSDVPELTIHLLETIVNRLADILENDGHTLDTISRTVFAPKRPNRHVRNANILRQTLRELGESGDLTSSIRESLLGVDRIGMYLGDARYFEFREALQTRLRILGRDVASLNDYVAQMTVKVQFLLDATLGFISIDQNDGMKLLTVVSFVGITPTLLAGIYGMNFKVMPELEWHYGYYYALCLMLASVLLPLFIFWRRGWFGDRST</sequence>
<proteinExistence type="inferred from homology"/>
<dbReference type="AlphaFoldDB" id="A0A060QLI2"/>
<dbReference type="GO" id="GO:0015095">
    <property type="term" value="F:magnesium ion transmembrane transporter activity"/>
    <property type="evidence" value="ECO:0007669"/>
    <property type="project" value="TreeGrafter"/>
</dbReference>
<reference evidence="15 16" key="2">
    <citation type="journal article" date="2014" name="PLoS ONE">
        <title>Evolution of mitochondria reconstructed from the energy metabolism of living bacteria.</title>
        <authorList>
            <person name="Degli Esposti M."/>
            <person name="Chouaia B."/>
            <person name="Comandatore F."/>
            <person name="Crotti E."/>
            <person name="Sassera D."/>
            <person name="Lievens P.M."/>
            <person name="Daffonchio D."/>
            <person name="Bandi C."/>
        </authorList>
    </citation>
    <scope>NUCLEOTIDE SEQUENCE [LARGE SCALE GENOMIC DNA]</scope>
    <source>
        <strain evidence="15 16">SF2.1</strain>
    </source>
</reference>
<name>A0A060QLI2_9PROT</name>
<comment type="function">
    <text evidence="13">Mediates influx of magnesium ions. Alternates between open and closed states. Activated by low cytoplasmic Mg(2+) levels. Inactive when cytoplasmic Mg(2+) levels are high.</text>
</comment>
<dbReference type="eggNOG" id="COG0598">
    <property type="taxonomic scope" value="Bacteria"/>
</dbReference>
<dbReference type="FunFam" id="1.20.58.340:FF:000004">
    <property type="entry name" value="Magnesium transport protein CorA"/>
    <property type="match status" value="1"/>
</dbReference>
<dbReference type="GO" id="GO:0005886">
    <property type="term" value="C:plasma membrane"/>
    <property type="evidence" value="ECO:0007669"/>
    <property type="project" value="UniProtKB-SubCell"/>
</dbReference>
<evidence type="ECO:0000256" key="1">
    <source>
        <dbReference type="ARBA" id="ARBA00004651"/>
    </source>
</evidence>
<dbReference type="InterPro" id="IPR045863">
    <property type="entry name" value="CorA_TM1_TM2"/>
</dbReference>